<feature type="transmembrane region" description="Helical" evidence="1">
    <location>
        <begin position="141"/>
        <end position="161"/>
    </location>
</feature>
<dbReference type="EMBL" id="SHKV01000001">
    <property type="protein sequence ID" value="RZU32586.1"/>
    <property type="molecule type" value="Genomic_DNA"/>
</dbReference>
<dbReference type="AlphaFoldDB" id="A0A4V2G2C4"/>
<keyword evidence="3" id="KW-1185">Reference proteome</keyword>
<organism evidence="2 3">
    <name type="scientific">Blastococcus saxobsidens</name>
    <dbReference type="NCBI Taxonomy" id="138336"/>
    <lineage>
        <taxon>Bacteria</taxon>
        <taxon>Bacillati</taxon>
        <taxon>Actinomycetota</taxon>
        <taxon>Actinomycetes</taxon>
        <taxon>Geodermatophilales</taxon>
        <taxon>Geodermatophilaceae</taxon>
        <taxon>Blastococcus</taxon>
    </lineage>
</organism>
<keyword evidence="1" id="KW-0812">Transmembrane</keyword>
<feature type="transmembrane region" description="Helical" evidence="1">
    <location>
        <begin position="255"/>
        <end position="275"/>
    </location>
</feature>
<feature type="transmembrane region" description="Helical" evidence="1">
    <location>
        <begin position="80"/>
        <end position="101"/>
    </location>
</feature>
<comment type="caution">
    <text evidence="2">The sequence shown here is derived from an EMBL/GenBank/DDBJ whole genome shotgun (WGS) entry which is preliminary data.</text>
</comment>
<keyword evidence="1" id="KW-0472">Membrane</keyword>
<feature type="transmembrane region" description="Helical" evidence="1">
    <location>
        <begin position="6"/>
        <end position="28"/>
    </location>
</feature>
<sequence length="277" mass="28692">MDGGLTTTGALVGALVITLLLVALHLAAPRLRGLPLVPERVTGSFAGGLAVAYVFLHLLPELAEGNEAIGEALSDVVEPTPLLDLSVFLVALAGFAAFYGLDRLARSRAHPIPAGVGSGGRGAGDRGGGGRRDGGPEPAGVYWLHLGSFMVYNALITYTMALRLETGVAFAALFALAMGLHFVLTDRSLEEHYPHRFPRSGRVLLAAALLLGWGADALVAPTSTVLVALLTALLGGSILLNVFKEELPSSGRSSYGWFLAGLGLYAGLLTLVTALGQ</sequence>
<evidence type="ECO:0000256" key="1">
    <source>
        <dbReference type="SAM" id="Phobius"/>
    </source>
</evidence>
<proteinExistence type="predicted"/>
<feature type="transmembrane region" description="Helical" evidence="1">
    <location>
        <begin position="225"/>
        <end position="243"/>
    </location>
</feature>
<gene>
    <name evidence="2" type="ORF">BKA19_2281</name>
</gene>
<evidence type="ECO:0000313" key="2">
    <source>
        <dbReference type="EMBL" id="RZU32586.1"/>
    </source>
</evidence>
<name>A0A4V2G2C4_9ACTN</name>
<reference evidence="2 3" key="1">
    <citation type="submission" date="2019-02" db="EMBL/GenBank/DDBJ databases">
        <title>Sequencing the genomes of 1000 actinobacteria strains.</title>
        <authorList>
            <person name="Klenk H.-P."/>
        </authorList>
    </citation>
    <scope>NUCLEOTIDE SEQUENCE [LARGE SCALE GENOMIC DNA]</scope>
    <source>
        <strain evidence="2 3">DSM 44509</strain>
    </source>
</reference>
<keyword evidence="1" id="KW-1133">Transmembrane helix</keyword>
<feature type="transmembrane region" description="Helical" evidence="1">
    <location>
        <begin position="167"/>
        <end position="189"/>
    </location>
</feature>
<accession>A0A4V2G2C4</accession>
<dbReference type="OrthoDB" id="21325at2"/>
<evidence type="ECO:0000313" key="3">
    <source>
        <dbReference type="Proteomes" id="UP000292507"/>
    </source>
</evidence>
<protein>
    <recommendedName>
        <fullName evidence="4">ZIP Zinc transporter</fullName>
    </recommendedName>
</protein>
<dbReference type="RefSeq" id="WP_104527995.1">
    <property type="nucleotide sequence ID" value="NZ_POQT01000009.1"/>
</dbReference>
<dbReference type="Proteomes" id="UP000292507">
    <property type="component" value="Unassembled WGS sequence"/>
</dbReference>
<feature type="transmembrane region" description="Helical" evidence="1">
    <location>
        <begin position="40"/>
        <end position="60"/>
    </location>
</feature>
<evidence type="ECO:0008006" key="4">
    <source>
        <dbReference type="Google" id="ProtNLM"/>
    </source>
</evidence>
<feature type="transmembrane region" description="Helical" evidence="1">
    <location>
        <begin position="201"/>
        <end position="219"/>
    </location>
</feature>